<sequence length="91" mass="10138" precursor="true">MLSQTLRSATLSQVYRLTEMLVLNAWLDREERLGIRNILYAMWRNASSISGDVFSWSGTSSSAGKAQLSVTGLAAQSLIRNYRVAPMELNI</sequence>
<dbReference type="Proteomes" id="UP000315724">
    <property type="component" value="Chromosome"/>
</dbReference>
<dbReference type="EMBL" id="CP036267">
    <property type="protein sequence ID" value="QDT31708.1"/>
    <property type="molecule type" value="Genomic_DNA"/>
</dbReference>
<proteinExistence type="predicted"/>
<accession>A0A517QJB4</accession>
<reference evidence="1 2" key="1">
    <citation type="submission" date="2019-02" db="EMBL/GenBank/DDBJ databases">
        <title>Deep-cultivation of Planctomycetes and their phenomic and genomic characterization uncovers novel biology.</title>
        <authorList>
            <person name="Wiegand S."/>
            <person name="Jogler M."/>
            <person name="Boedeker C."/>
            <person name="Pinto D."/>
            <person name="Vollmers J."/>
            <person name="Rivas-Marin E."/>
            <person name="Kohn T."/>
            <person name="Peeters S.H."/>
            <person name="Heuer A."/>
            <person name="Rast P."/>
            <person name="Oberbeckmann S."/>
            <person name="Bunk B."/>
            <person name="Jeske O."/>
            <person name="Meyerdierks A."/>
            <person name="Storesund J.E."/>
            <person name="Kallscheuer N."/>
            <person name="Luecker S."/>
            <person name="Lage O.M."/>
            <person name="Pohl T."/>
            <person name="Merkel B.J."/>
            <person name="Hornburger P."/>
            <person name="Mueller R.-W."/>
            <person name="Bruemmer F."/>
            <person name="Labrenz M."/>
            <person name="Spormann A.M."/>
            <person name="Op den Camp H."/>
            <person name="Overmann J."/>
            <person name="Amann R."/>
            <person name="Jetten M.S.M."/>
            <person name="Mascher T."/>
            <person name="Medema M.H."/>
            <person name="Devos D.P."/>
            <person name="Kaster A.-K."/>
            <person name="Ovreas L."/>
            <person name="Rohde M."/>
            <person name="Galperin M.Y."/>
            <person name="Jogler C."/>
        </authorList>
    </citation>
    <scope>NUCLEOTIDE SEQUENCE [LARGE SCALE GENOMIC DNA]</scope>
    <source>
        <strain evidence="1 2">Mal48</strain>
    </source>
</reference>
<protein>
    <submittedName>
        <fullName evidence="1">Uncharacterized protein</fullName>
    </submittedName>
</protein>
<evidence type="ECO:0000313" key="2">
    <source>
        <dbReference type="Proteomes" id="UP000315724"/>
    </source>
</evidence>
<gene>
    <name evidence="1" type="ORF">Mal48_09430</name>
</gene>
<name>A0A517QJB4_9PLAN</name>
<evidence type="ECO:0000313" key="1">
    <source>
        <dbReference type="EMBL" id="QDT31708.1"/>
    </source>
</evidence>
<organism evidence="1 2">
    <name type="scientific">Thalassoglobus polymorphus</name>
    <dbReference type="NCBI Taxonomy" id="2527994"/>
    <lineage>
        <taxon>Bacteria</taxon>
        <taxon>Pseudomonadati</taxon>
        <taxon>Planctomycetota</taxon>
        <taxon>Planctomycetia</taxon>
        <taxon>Planctomycetales</taxon>
        <taxon>Planctomycetaceae</taxon>
        <taxon>Thalassoglobus</taxon>
    </lineage>
</organism>
<keyword evidence="2" id="KW-1185">Reference proteome</keyword>
<dbReference type="AlphaFoldDB" id="A0A517QJB4"/>
<dbReference type="KEGG" id="tpol:Mal48_09430"/>